<gene>
    <name evidence="3" type="ORF">FCN80_11230</name>
</gene>
<dbReference type="EMBL" id="SZPQ01000015">
    <property type="protein sequence ID" value="TKI06088.1"/>
    <property type="molecule type" value="Genomic_DNA"/>
</dbReference>
<reference evidence="3 4" key="1">
    <citation type="submission" date="2019-04" db="EMBL/GenBank/DDBJ databases">
        <authorList>
            <person name="Li M."/>
            <person name="Gao C."/>
        </authorList>
    </citation>
    <scope>NUCLEOTIDE SEQUENCE [LARGE SCALE GENOMIC DNA]</scope>
    <source>
        <strain evidence="3 4">BGMRC 2031</strain>
    </source>
</reference>
<dbReference type="InterPro" id="IPR051715">
    <property type="entry name" value="Intimin-Invasin_domain"/>
</dbReference>
<dbReference type="PANTHER" id="PTHR39576:SF1">
    <property type="entry name" value="INVASIN"/>
    <property type="match status" value="1"/>
</dbReference>
<dbReference type="PROSITE" id="PS51127">
    <property type="entry name" value="BIG1"/>
    <property type="match status" value="1"/>
</dbReference>
<protein>
    <recommendedName>
        <fullName evidence="2">Big-1 domain-containing protein</fullName>
    </recommendedName>
</protein>
<proteinExistence type="inferred from homology"/>
<evidence type="ECO:0000313" key="3">
    <source>
        <dbReference type="EMBL" id="TKI06088.1"/>
    </source>
</evidence>
<dbReference type="Proteomes" id="UP000305202">
    <property type="component" value="Unassembled WGS sequence"/>
</dbReference>
<accession>A0ABY2SKW3</accession>
<evidence type="ECO:0000259" key="2">
    <source>
        <dbReference type="PROSITE" id="PS51127"/>
    </source>
</evidence>
<dbReference type="SMART" id="SM00634">
    <property type="entry name" value="BID_1"/>
    <property type="match status" value="3"/>
</dbReference>
<keyword evidence="4" id="KW-1185">Reference proteome</keyword>
<dbReference type="SUPFAM" id="SSF49373">
    <property type="entry name" value="Invasin/intimin cell-adhesion fragments"/>
    <property type="match status" value="3"/>
</dbReference>
<dbReference type="RefSeq" id="WP_136990255.1">
    <property type="nucleotide sequence ID" value="NZ_SZPQ01000015.1"/>
</dbReference>
<dbReference type="PANTHER" id="PTHR39576">
    <property type="entry name" value="ATTACHING AND EFFACING PROTEIN HOMOLOG-RELATED-RELATED"/>
    <property type="match status" value="1"/>
</dbReference>
<dbReference type="InterPro" id="IPR013783">
    <property type="entry name" value="Ig-like_fold"/>
</dbReference>
<evidence type="ECO:0000313" key="4">
    <source>
        <dbReference type="Proteomes" id="UP000305202"/>
    </source>
</evidence>
<comment type="similarity">
    <text evidence="1">Belongs to the intimin/invasin family.</text>
</comment>
<comment type="caution">
    <text evidence="3">The sequence shown here is derived from an EMBL/GenBank/DDBJ whole genome shotgun (WGS) entry which is preliminary data.</text>
</comment>
<dbReference type="Gene3D" id="2.60.40.10">
    <property type="entry name" value="Immunoglobulins"/>
    <property type="match status" value="3"/>
</dbReference>
<dbReference type="InterPro" id="IPR008964">
    <property type="entry name" value="Invasin/intimin_cell_adhesion"/>
</dbReference>
<sequence length="315" mass="33517">MFAKFQPEPELFADYSLSLVVTSDNALANGSATNAVRATLRTGNIFLDKQAINFELFGSALFANGTQQSTVLTNSLGNADVSFTNTVAESPRILASYRDIVGEEVYASQYTTFQGGVPSSLSLNWQIIANNAPANNTTNNLIAYTVRDAAGNPVDGELIDFVVTQGQATLSAARGQTNNLGVFELAIRSGLSGPVTVRAALVSQPNVFQFTEVMFSAVQSAILAVTVLSDHAPANGLRPVVVRFTLMTLQGQPWPQQQLTFTANNNASLSPTSGLTNNNGQIDVNIVNQIPGQVRVSGSWVVNPTVKNNVDVTFI</sequence>
<evidence type="ECO:0000256" key="1">
    <source>
        <dbReference type="ARBA" id="ARBA00010116"/>
    </source>
</evidence>
<name>A0ABY2SKW3_9HYPH</name>
<feature type="domain" description="Big-1" evidence="2">
    <location>
        <begin position="122"/>
        <end position="213"/>
    </location>
</feature>
<dbReference type="InterPro" id="IPR003344">
    <property type="entry name" value="Big_1_dom"/>
</dbReference>
<dbReference type="Pfam" id="PF02369">
    <property type="entry name" value="Big_1"/>
    <property type="match status" value="3"/>
</dbReference>
<organism evidence="3 4">
    <name type="scientific">Martelella alba</name>
    <dbReference type="NCBI Taxonomy" id="2590451"/>
    <lineage>
        <taxon>Bacteria</taxon>
        <taxon>Pseudomonadati</taxon>
        <taxon>Pseudomonadota</taxon>
        <taxon>Alphaproteobacteria</taxon>
        <taxon>Hyphomicrobiales</taxon>
        <taxon>Aurantimonadaceae</taxon>
        <taxon>Martelella</taxon>
    </lineage>
</organism>